<protein>
    <submittedName>
        <fullName evidence="2">Unannotated protein</fullName>
    </submittedName>
</protein>
<evidence type="ECO:0000256" key="1">
    <source>
        <dbReference type="SAM" id="Phobius"/>
    </source>
</evidence>
<dbReference type="EMBL" id="CAFAZY010000006">
    <property type="protein sequence ID" value="CAB4839721.1"/>
    <property type="molecule type" value="Genomic_DNA"/>
</dbReference>
<reference evidence="2" key="1">
    <citation type="submission" date="2020-05" db="EMBL/GenBank/DDBJ databases">
        <authorList>
            <person name="Chiriac C."/>
            <person name="Salcher M."/>
            <person name="Ghai R."/>
            <person name="Kavagutti S V."/>
        </authorList>
    </citation>
    <scope>NUCLEOTIDE SEQUENCE</scope>
</reference>
<evidence type="ECO:0000313" key="3">
    <source>
        <dbReference type="EMBL" id="CAB4839721.1"/>
    </source>
</evidence>
<keyword evidence="1" id="KW-0472">Membrane</keyword>
<keyword evidence="1" id="KW-0812">Transmembrane</keyword>
<proteinExistence type="predicted"/>
<sequence length="371" mass="40350">MRKLLSVFLTLFFLSAPLPFASAESVIVRITSTLHQNFTGEFRNDDLAQELTPSGRLGLLVFTPLSTSKIWVIDPALIDEVVAMSGDYKLATDAAPAGKEIATAWLAQLKKNTAANDVVALAYGNPDVVMAKRLAPGELKIYYSYGKMALEIALGRVVRSEPNGGWSKGSSKLSPLLRKSFGDDRKNLTRLSKVVNVPDVVQLRVRLGRLLSSSLDAESRAYFSFNAKTAVDAQLHRLRVNPGKYRLTTEKAVLPVTVINDFPIDVTVDIQMLAMNTRIIVDSFTGVKLAANSKRQLELNAFVIAPGQTIVFAQIVDSEGSDVAPAAVLALNATVIDPRLTWFTTGAAILLLLAAIAQSVRRVRKGRQSEI</sequence>
<feature type="transmembrane region" description="Helical" evidence="1">
    <location>
        <begin position="340"/>
        <end position="360"/>
    </location>
</feature>
<dbReference type="AlphaFoldDB" id="A0A6J6LCT4"/>
<name>A0A6J6LCT4_9ZZZZ</name>
<dbReference type="EMBL" id="CAEZWP010000029">
    <property type="protein sequence ID" value="CAB4659680.1"/>
    <property type="molecule type" value="Genomic_DNA"/>
</dbReference>
<accession>A0A6J6LCT4</accession>
<dbReference type="InterPro" id="IPR046112">
    <property type="entry name" value="DUF6049"/>
</dbReference>
<gene>
    <name evidence="2" type="ORF">UFOPK2265_00716</name>
    <name evidence="3" type="ORF">UFOPK3255_00110</name>
</gene>
<keyword evidence="1" id="KW-1133">Transmembrane helix</keyword>
<organism evidence="2">
    <name type="scientific">freshwater metagenome</name>
    <dbReference type="NCBI Taxonomy" id="449393"/>
    <lineage>
        <taxon>unclassified sequences</taxon>
        <taxon>metagenomes</taxon>
        <taxon>ecological metagenomes</taxon>
    </lineage>
</organism>
<evidence type="ECO:0000313" key="2">
    <source>
        <dbReference type="EMBL" id="CAB4659680.1"/>
    </source>
</evidence>
<dbReference type="Pfam" id="PF19516">
    <property type="entry name" value="DUF6049"/>
    <property type="match status" value="1"/>
</dbReference>